<feature type="modified residue" description="4-aspartylphosphate" evidence="2">
    <location>
        <position position="52"/>
    </location>
</feature>
<feature type="domain" description="Response regulatory" evidence="3">
    <location>
        <begin position="3"/>
        <end position="121"/>
    </location>
</feature>
<comment type="caution">
    <text evidence="4">The sequence shown here is derived from an EMBL/GenBank/DDBJ whole genome shotgun (WGS) entry which is preliminary data.</text>
</comment>
<evidence type="ECO:0000256" key="2">
    <source>
        <dbReference type="PROSITE-ProRule" id="PRU00169"/>
    </source>
</evidence>
<dbReference type="SUPFAM" id="SSF52172">
    <property type="entry name" value="CheY-like"/>
    <property type="match status" value="1"/>
</dbReference>
<dbReference type="EMBL" id="JAAVTX010000004">
    <property type="protein sequence ID" value="NKE46308.1"/>
    <property type="molecule type" value="Genomic_DNA"/>
</dbReference>
<proteinExistence type="predicted"/>
<dbReference type="InterPro" id="IPR050595">
    <property type="entry name" value="Bact_response_regulator"/>
</dbReference>
<sequence length="133" mass="13733">MATILVIEDVSAVLLSLRIVLQGAGHKVTGAGDGAAGLELIAGGGFDLVITDIWMPGLSGAEVIRAGRAQSPRTRFLAISGGDPNSESRPECLASDAFGADRLLSKPFEKEALLREVALLLDPAPANSQGRTP</sequence>
<dbReference type="InterPro" id="IPR001789">
    <property type="entry name" value="Sig_transdc_resp-reg_receiver"/>
</dbReference>
<dbReference type="PANTHER" id="PTHR44591">
    <property type="entry name" value="STRESS RESPONSE REGULATOR PROTEIN 1"/>
    <property type="match status" value="1"/>
</dbReference>
<dbReference type="Pfam" id="PF00072">
    <property type="entry name" value="Response_reg"/>
    <property type="match status" value="1"/>
</dbReference>
<evidence type="ECO:0000259" key="3">
    <source>
        <dbReference type="PROSITE" id="PS50110"/>
    </source>
</evidence>
<dbReference type="SMART" id="SM00448">
    <property type="entry name" value="REC"/>
    <property type="match status" value="1"/>
</dbReference>
<keyword evidence="5" id="KW-1185">Reference proteome</keyword>
<dbReference type="InterPro" id="IPR011006">
    <property type="entry name" value="CheY-like_superfamily"/>
</dbReference>
<dbReference type="PANTHER" id="PTHR44591:SF3">
    <property type="entry name" value="RESPONSE REGULATORY DOMAIN-CONTAINING PROTEIN"/>
    <property type="match status" value="1"/>
</dbReference>
<keyword evidence="1 2" id="KW-0597">Phosphoprotein</keyword>
<evidence type="ECO:0000256" key="1">
    <source>
        <dbReference type="ARBA" id="ARBA00022553"/>
    </source>
</evidence>
<name>A0ABX1F1V8_9PROT</name>
<reference evidence="4 5" key="1">
    <citation type="submission" date="2020-03" db="EMBL/GenBank/DDBJ databases">
        <title>Roseomonas selenitidurans sp. nov. isolated from soil.</title>
        <authorList>
            <person name="Liu H."/>
        </authorList>
    </citation>
    <scope>NUCLEOTIDE SEQUENCE [LARGE SCALE GENOMIC DNA]</scope>
    <source>
        <strain evidence="4 5">JCM 15073</strain>
    </source>
</reference>
<evidence type="ECO:0000313" key="4">
    <source>
        <dbReference type="EMBL" id="NKE46308.1"/>
    </source>
</evidence>
<dbReference type="RefSeq" id="WP_168050807.1">
    <property type="nucleotide sequence ID" value="NZ_JAATJR010000004.1"/>
</dbReference>
<evidence type="ECO:0000313" key="5">
    <source>
        <dbReference type="Proteomes" id="UP000765160"/>
    </source>
</evidence>
<dbReference type="Proteomes" id="UP000765160">
    <property type="component" value="Unassembled WGS sequence"/>
</dbReference>
<protein>
    <submittedName>
        <fullName evidence="4">Response regulator</fullName>
    </submittedName>
</protein>
<dbReference type="Gene3D" id="3.40.50.2300">
    <property type="match status" value="1"/>
</dbReference>
<accession>A0ABX1F1V8</accession>
<dbReference type="PROSITE" id="PS50110">
    <property type="entry name" value="RESPONSE_REGULATORY"/>
    <property type="match status" value="1"/>
</dbReference>
<gene>
    <name evidence="4" type="ORF">HB662_16090</name>
</gene>
<dbReference type="CDD" id="cd00156">
    <property type="entry name" value="REC"/>
    <property type="match status" value="1"/>
</dbReference>
<organism evidence="4 5">
    <name type="scientific">Falsiroseomonas frigidaquae</name>
    <dbReference type="NCBI Taxonomy" id="487318"/>
    <lineage>
        <taxon>Bacteria</taxon>
        <taxon>Pseudomonadati</taxon>
        <taxon>Pseudomonadota</taxon>
        <taxon>Alphaproteobacteria</taxon>
        <taxon>Acetobacterales</taxon>
        <taxon>Roseomonadaceae</taxon>
        <taxon>Falsiroseomonas</taxon>
    </lineage>
</organism>